<comment type="caution">
    <text evidence="1">The sequence shown here is derived from an EMBL/GenBank/DDBJ whole genome shotgun (WGS) entry which is preliminary data.</text>
</comment>
<name>A0A3M7SEV8_BRAPC</name>
<gene>
    <name evidence="1" type="ORF">BpHYR1_054557</name>
</gene>
<proteinExistence type="predicted"/>
<evidence type="ECO:0000313" key="1">
    <source>
        <dbReference type="EMBL" id="RNA34302.1"/>
    </source>
</evidence>
<evidence type="ECO:0000313" key="2">
    <source>
        <dbReference type="Proteomes" id="UP000276133"/>
    </source>
</evidence>
<reference evidence="1 2" key="1">
    <citation type="journal article" date="2018" name="Sci. Rep.">
        <title>Genomic signatures of local adaptation to the degree of environmental predictability in rotifers.</title>
        <authorList>
            <person name="Franch-Gras L."/>
            <person name="Hahn C."/>
            <person name="Garcia-Roger E.M."/>
            <person name="Carmona M.J."/>
            <person name="Serra M."/>
            <person name="Gomez A."/>
        </authorList>
    </citation>
    <scope>NUCLEOTIDE SEQUENCE [LARGE SCALE GENOMIC DNA]</scope>
    <source>
        <strain evidence="1">HYR1</strain>
    </source>
</reference>
<sequence length="81" mass="9585">MDSPKNSKHQSLIEFSYKSENVGIVDSVLNDFLRNVNMLRNQEDHDHSFINSSKQLRKENKDRIIVVFTTDTYLFIYLLCM</sequence>
<protein>
    <submittedName>
        <fullName evidence="1">Uncharacterized protein</fullName>
    </submittedName>
</protein>
<organism evidence="1 2">
    <name type="scientific">Brachionus plicatilis</name>
    <name type="common">Marine rotifer</name>
    <name type="synonym">Brachionus muelleri</name>
    <dbReference type="NCBI Taxonomy" id="10195"/>
    <lineage>
        <taxon>Eukaryota</taxon>
        <taxon>Metazoa</taxon>
        <taxon>Spiralia</taxon>
        <taxon>Gnathifera</taxon>
        <taxon>Rotifera</taxon>
        <taxon>Eurotatoria</taxon>
        <taxon>Monogononta</taxon>
        <taxon>Pseudotrocha</taxon>
        <taxon>Ploima</taxon>
        <taxon>Brachionidae</taxon>
        <taxon>Brachionus</taxon>
    </lineage>
</organism>
<keyword evidence="2" id="KW-1185">Reference proteome</keyword>
<dbReference type="EMBL" id="REGN01001501">
    <property type="protein sequence ID" value="RNA34302.1"/>
    <property type="molecule type" value="Genomic_DNA"/>
</dbReference>
<dbReference type="AlphaFoldDB" id="A0A3M7SEV8"/>
<dbReference type="Proteomes" id="UP000276133">
    <property type="component" value="Unassembled WGS sequence"/>
</dbReference>
<accession>A0A3M7SEV8</accession>